<keyword evidence="2" id="KW-1133">Transmembrane helix</keyword>
<feature type="transmembrane region" description="Helical" evidence="2">
    <location>
        <begin position="61"/>
        <end position="81"/>
    </location>
</feature>
<feature type="transmembrane region" description="Helical" evidence="2">
    <location>
        <begin position="93"/>
        <end position="116"/>
    </location>
</feature>
<feature type="transmembrane region" description="Helical" evidence="2">
    <location>
        <begin position="128"/>
        <end position="149"/>
    </location>
</feature>
<dbReference type="PANTHER" id="PTHR36694:SF11">
    <property type="entry name" value="LP21121P-RELATED"/>
    <property type="match status" value="1"/>
</dbReference>
<dbReference type="InParanoid" id="A0A1S3H6H6"/>
<dbReference type="OrthoDB" id="10067585at2759"/>
<name>A0A1S3H6H6_LINAN</name>
<feature type="region of interest" description="Disordered" evidence="1">
    <location>
        <begin position="199"/>
        <end position="248"/>
    </location>
</feature>
<dbReference type="KEGG" id="lak:106152135"/>
<sequence length="248" mass="27823">MTIINTCCCCNLRIGAFACGIYTAILSLVTSGLSGYNLYHIQFFDLTRVEDETEKQMWEGIEAWCYATLALCSLTFLASLLHIVGVHKDQRFLFLPWMCMMVLVIVVDAISVVYGIFTYDNVEVTFSIIHSILWLIFTLISMYCLLCVISQYQELAAGRGTAADYRHPAVIYESSINEVMIAPGPVIIYPHHGAYSAVPTQPGEEPPHYQDEDEEKEGTSSAEALLNDDNFPSSQEHLVAQSKKKSRR</sequence>
<keyword evidence="2" id="KW-0472">Membrane</keyword>
<feature type="transmembrane region" description="Helical" evidence="2">
    <location>
        <begin position="21"/>
        <end position="41"/>
    </location>
</feature>
<accession>A0A1S3H6H6</accession>
<dbReference type="RefSeq" id="XP_013381081.1">
    <property type="nucleotide sequence ID" value="XM_013525627.1"/>
</dbReference>
<keyword evidence="3" id="KW-1185">Reference proteome</keyword>
<gene>
    <name evidence="4" type="primary">LOC106152135</name>
</gene>
<proteinExistence type="predicted"/>
<dbReference type="AlphaFoldDB" id="A0A1S3H6H6"/>
<dbReference type="FunCoup" id="A0A1S3H6H6">
    <property type="interactions" value="2"/>
</dbReference>
<protein>
    <submittedName>
        <fullName evidence="4">Uncharacterized protein LOC106152135</fullName>
    </submittedName>
</protein>
<reference evidence="4" key="1">
    <citation type="submission" date="2025-08" db="UniProtKB">
        <authorList>
            <consortium name="RefSeq"/>
        </authorList>
    </citation>
    <scope>IDENTIFICATION</scope>
    <source>
        <tissue evidence="4">Gonads</tissue>
    </source>
</reference>
<evidence type="ECO:0000256" key="1">
    <source>
        <dbReference type="SAM" id="MobiDB-lite"/>
    </source>
</evidence>
<dbReference type="InterPro" id="IPR031720">
    <property type="entry name" value="DUF4728"/>
</dbReference>
<dbReference type="Proteomes" id="UP000085678">
    <property type="component" value="Unplaced"/>
</dbReference>
<evidence type="ECO:0000313" key="3">
    <source>
        <dbReference type="Proteomes" id="UP000085678"/>
    </source>
</evidence>
<evidence type="ECO:0000256" key="2">
    <source>
        <dbReference type="SAM" id="Phobius"/>
    </source>
</evidence>
<dbReference type="Pfam" id="PF15860">
    <property type="entry name" value="DUF4728"/>
    <property type="match status" value="1"/>
</dbReference>
<keyword evidence="2" id="KW-0812">Transmembrane</keyword>
<dbReference type="GeneID" id="106152135"/>
<dbReference type="PANTHER" id="PTHR36694">
    <property type="entry name" value="PASIFLORA 1, ISOFORM A-RELATED"/>
    <property type="match status" value="1"/>
</dbReference>
<evidence type="ECO:0000313" key="4">
    <source>
        <dbReference type="RefSeq" id="XP_013381081.1"/>
    </source>
</evidence>
<organism evidence="3 4">
    <name type="scientific">Lingula anatina</name>
    <name type="common">Brachiopod</name>
    <name type="synonym">Lingula unguis</name>
    <dbReference type="NCBI Taxonomy" id="7574"/>
    <lineage>
        <taxon>Eukaryota</taxon>
        <taxon>Metazoa</taxon>
        <taxon>Spiralia</taxon>
        <taxon>Lophotrochozoa</taxon>
        <taxon>Brachiopoda</taxon>
        <taxon>Linguliformea</taxon>
        <taxon>Lingulata</taxon>
        <taxon>Lingulida</taxon>
        <taxon>Linguloidea</taxon>
        <taxon>Lingulidae</taxon>
        <taxon>Lingula</taxon>
    </lineage>
</organism>